<dbReference type="Proteomes" id="UP001054945">
    <property type="component" value="Unassembled WGS sequence"/>
</dbReference>
<proteinExistence type="predicted"/>
<evidence type="ECO:0000313" key="2">
    <source>
        <dbReference type="EMBL" id="GIY94481.1"/>
    </source>
</evidence>
<evidence type="ECO:0000256" key="1">
    <source>
        <dbReference type="SAM" id="MobiDB-lite"/>
    </source>
</evidence>
<reference evidence="2 3" key="1">
    <citation type="submission" date="2021-06" db="EMBL/GenBank/DDBJ databases">
        <title>Caerostris extrusa draft genome.</title>
        <authorList>
            <person name="Kono N."/>
            <person name="Arakawa K."/>
        </authorList>
    </citation>
    <scope>NUCLEOTIDE SEQUENCE [LARGE SCALE GENOMIC DNA]</scope>
</reference>
<sequence length="78" mass="8889">MPVLTSKKTRFVLIGGRLHGSRKSHDPLIVILPAASDAAPKWRQHRQIGLSSGISFLPRENPIKRPRHNYQKRPLMKT</sequence>
<feature type="region of interest" description="Disordered" evidence="1">
    <location>
        <begin position="56"/>
        <end position="78"/>
    </location>
</feature>
<organism evidence="2 3">
    <name type="scientific">Caerostris extrusa</name>
    <name type="common">Bark spider</name>
    <name type="synonym">Caerostris bankana</name>
    <dbReference type="NCBI Taxonomy" id="172846"/>
    <lineage>
        <taxon>Eukaryota</taxon>
        <taxon>Metazoa</taxon>
        <taxon>Ecdysozoa</taxon>
        <taxon>Arthropoda</taxon>
        <taxon>Chelicerata</taxon>
        <taxon>Arachnida</taxon>
        <taxon>Araneae</taxon>
        <taxon>Araneomorphae</taxon>
        <taxon>Entelegynae</taxon>
        <taxon>Araneoidea</taxon>
        <taxon>Araneidae</taxon>
        <taxon>Caerostris</taxon>
    </lineage>
</organism>
<name>A0AAV4XHP8_CAEEX</name>
<dbReference type="EMBL" id="BPLR01000394">
    <property type="protein sequence ID" value="GIY94481.1"/>
    <property type="molecule type" value="Genomic_DNA"/>
</dbReference>
<feature type="compositionally biased region" description="Basic residues" evidence="1">
    <location>
        <begin position="64"/>
        <end position="78"/>
    </location>
</feature>
<protein>
    <submittedName>
        <fullName evidence="2">Uncharacterized protein</fullName>
    </submittedName>
</protein>
<keyword evidence="3" id="KW-1185">Reference proteome</keyword>
<comment type="caution">
    <text evidence="2">The sequence shown here is derived from an EMBL/GenBank/DDBJ whole genome shotgun (WGS) entry which is preliminary data.</text>
</comment>
<accession>A0AAV4XHP8</accession>
<gene>
    <name evidence="2" type="ORF">CEXT_511001</name>
</gene>
<dbReference type="AlphaFoldDB" id="A0AAV4XHP8"/>
<evidence type="ECO:0000313" key="3">
    <source>
        <dbReference type="Proteomes" id="UP001054945"/>
    </source>
</evidence>